<evidence type="ECO:0000313" key="3">
    <source>
        <dbReference type="Proteomes" id="UP000634136"/>
    </source>
</evidence>
<proteinExistence type="predicted"/>
<feature type="region of interest" description="Disordered" evidence="1">
    <location>
        <begin position="272"/>
        <end position="291"/>
    </location>
</feature>
<dbReference type="AlphaFoldDB" id="A0A834TI01"/>
<organism evidence="2 3">
    <name type="scientific">Senna tora</name>
    <dbReference type="NCBI Taxonomy" id="362788"/>
    <lineage>
        <taxon>Eukaryota</taxon>
        <taxon>Viridiplantae</taxon>
        <taxon>Streptophyta</taxon>
        <taxon>Embryophyta</taxon>
        <taxon>Tracheophyta</taxon>
        <taxon>Spermatophyta</taxon>
        <taxon>Magnoliopsida</taxon>
        <taxon>eudicotyledons</taxon>
        <taxon>Gunneridae</taxon>
        <taxon>Pentapetalae</taxon>
        <taxon>rosids</taxon>
        <taxon>fabids</taxon>
        <taxon>Fabales</taxon>
        <taxon>Fabaceae</taxon>
        <taxon>Caesalpinioideae</taxon>
        <taxon>Cassia clade</taxon>
        <taxon>Senna</taxon>
    </lineage>
</organism>
<name>A0A834TI01_9FABA</name>
<reference evidence="2" key="1">
    <citation type="submission" date="2020-09" db="EMBL/GenBank/DDBJ databases">
        <title>Genome-Enabled Discovery of Anthraquinone Biosynthesis in Senna tora.</title>
        <authorList>
            <person name="Kang S.-H."/>
            <person name="Pandey R.P."/>
            <person name="Lee C.-M."/>
            <person name="Sim J.-S."/>
            <person name="Jeong J.-T."/>
            <person name="Choi B.-S."/>
            <person name="Jung M."/>
            <person name="Ginzburg D."/>
            <person name="Zhao K."/>
            <person name="Won S.Y."/>
            <person name="Oh T.-J."/>
            <person name="Yu Y."/>
            <person name="Kim N.-H."/>
            <person name="Lee O.R."/>
            <person name="Lee T.-H."/>
            <person name="Bashyal P."/>
            <person name="Kim T.-S."/>
            <person name="Lee W.-H."/>
            <person name="Kawkins C."/>
            <person name="Kim C.-K."/>
            <person name="Kim J.S."/>
            <person name="Ahn B.O."/>
            <person name="Rhee S.Y."/>
            <person name="Sohng J.K."/>
        </authorList>
    </citation>
    <scope>NUCLEOTIDE SEQUENCE</scope>
    <source>
        <tissue evidence="2">Leaf</tissue>
    </source>
</reference>
<dbReference type="EMBL" id="JAAIUW010000008">
    <property type="protein sequence ID" value="KAF7821506.1"/>
    <property type="molecule type" value="Genomic_DNA"/>
</dbReference>
<feature type="compositionally biased region" description="Polar residues" evidence="1">
    <location>
        <begin position="455"/>
        <end position="472"/>
    </location>
</feature>
<comment type="caution">
    <text evidence="2">The sequence shown here is derived from an EMBL/GenBank/DDBJ whole genome shotgun (WGS) entry which is preliminary data.</text>
</comment>
<sequence length="504" mass="56287">MVNLFLGRLGNTIISNELHFVFLSKHVTCLLEFLKVLNSFLLNFLLVCGPLSIRFCPSLLDNLLKLWVVKPHCFKLEMLPLMCIGVSSFTLSRSVLVDCLAFLFKSSVWSSTSSSTRVFLFLGFGALRKMVSDTGPCFPFFLTNSSITSNSCSLFRFLSFRCSSLLGLPSDALFYIVSSVLMMVSIGGVAISSWTTSVASWSTCIFRWSADDRLGRSTLYKVQSRGKDCESSPRHALLHIFLISFHTSSISASVGLCWKGLSSSKIGTVFPERGHPVARPNSPGANSTQLRSFEAPSPGVLCSFIRILGRGEFKLWLGIHHMIRQRWEPNQSHELHPSTIQSSEPSEGFGTPKATLYRPGAFIKNLLPIFFNIEMDDIVPTYSSNYSRCSSEVPEVVNNALFQENNMSMCRSWFWLRKPVLVGLVLRCFLHIFPNIRVTRVIPAHLPGTNRGLGESQTSHGLTSESSRTATTRGVEREEKRGSNDFELANPRGGKRKKEILILR</sequence>
<protein>
    <submittedName>
        <fullName evidence="2">Uncharacterized protein</fullName>
    </submittedName>
</protein>
<feature type="compositionally biased region" description="Basic and acidic residues" evidence="1">
    <location>
        <begin position="474"/>
        <end position="484"/>
    </location>
</feature>
<evidence type="ECO:0000256" key="1">
    <source>
        <dbReference type="SAM" id="MobiDB-lite"/>
    </source>
</evidence>
<accession>A0A834TI01</accession>
<gene>
    <name evidence="2" type="ORF">G2W53_026961</name>
</gene>
<evidence type="ECO:0000313" key="2">
    <source>
        <dbReference type="EMBL" id="KAF7821506.1"/>
    </source>
</evidence>
<dbReference type="Proteomes" id="UP000634136">
    <property type="component" value="Unassembled WGS sequence"/>
</dbReference>
<keyword evidence="3" id="KW-1185">Reference proteome</keyword>
<feature type="region of interest" description="Disordered" evidence="1">
    <location>
        <begin position="448"/>
        <end position="492"/>
    </location>
</feature>